<reference evidence="2" key="1">
    <citation type="submission" date="2016-01" db="EMBL/GenBank/DDBJ databases">
        <authorList>
            <person name="Storey N.H."/>
            <person name="Neuman B.W."/>
        </authorList>
    </citation>
    <scope>NUCLEOTIDE SEQUENCE [LARGE SCALE GENOMIC DNA]</scope>
    <source>
        <strain evidence="2">NCPPB 2472</strain>
    </source>
</reference>
<evidence type="ECO:0000313" key="2">
    <source>
        <dbReference type="Proteomes" id="UP000063229"/>
    </source>
</evidence>
<dbReference type="STRING" id="46677.AWM79_06405"/>
<dbReference type="RefSeq" id="WP_060782437.1">
    <property type="nucleotide sequence ID" value="NZ_CP014135.1"/>
</dbReference>
<evidence type="ECO:0008006" key="3">
    <source>
        <dbReference type="Google" id="ProtNLM"/>
    </source>
</evidence>
<accession>A0A0X1SYV5</accession>
<evidence type="ECO:0000313" key="1">
    <source>
        <dbReference type="EMBL" id="AMB84960.1"/>
    </source>
</evidence>
<name>A0A0X1SYV5_PSEAA</name>
<organism evidence="1 2">
    <name type="scientific">Pseudomonas agarici</name>
    <dbReference type="NCBI Taxonomy" id="46677"/>
    <lineage>
        <taxon>Bacteria</taxon>
        <taxon>Pseudomonadati</taxon>
        <taxon>Pseudomonadota</taxon>
        <taxon>Gammaproteobacteria</taxon>
        <taxon>Pseudomonadales</taxon>
        <taxon>Pseudomonadaceae</taxon>
        <taxon>Pseudomonas</taxon>
    </lineage>
</organism>
<protein>
    <recommendedName>
        <fullName evidence="3">Type III secretion protein</fullName>
    </recommendedName>
</protein>
<dbReference type="Proteomes" id="UP000063229">
    <property type="component" value="Chromosome"/>
</dbReference>
<dbReference type="KEGG" id="pagb:AWM79_06405"/>
<keyword evidence="2" id="KW-1185">Reference proteome</keyword>
<gene>
    <name evidence="1" type="ORF">AWM79_06405</name>
</gene>
<proteinExistence type="predicted"/>
<sequence length="214" mass="23877">MNSLSELLERWQQLTAHPLTFIGLESLAECFAGAVSSGQLHALRNLSRFEARLLRRLHERFALLPWTEVPKPDPADLPVLLLSPQAFSRLARLCGAIWHGATLRREIRSEVVGELHQRLGSEVFTHAMSLPTLAGAADLLREPAELVEAIDRDGQTCVAAWLHQQPESLKGWLSLRLDCPQFDQARLSRDIDIVRRAAALLSAEEGPDKESPDE</sequence>
<dbReference type="EMBL" id="CP014135">
    <property type="protein sequence ID" value="AMB84960.1"/>
    <property type="molecule type" value="Genomic_DNA"/>
</dbReference>
<dbReference type="AlphaFoldDB" id="A0A0X1SYV5"/>